<reference evidence="2" key="1">
    <citation type="journal article" date="2011" name="Proc. Natl. Acad. Sci. U.S.A.">
        <title>The genome of the fire ant Solenopsis invicta.</title>
        <authorList>
            <person name="Wurm Y."/>
            <person name="Wang J."/>
            <person name="Riba-Grognuz O."/>
            <person name="Corona M."/>
            <person name="Nygaard S."/>
            <person name="Hunt B.G."/>
            <person name="Ingram K.K."/>
            <person name="Falquet L."/>
            <person name="Nipitwattanaphon M."/>
            <person name="Gotzek D."/>
            <person name="Dijkstra M.B."/>
            <person name="Oettler J."/>
            <person name="Comtesse F."/>
            <person name="Shih C.J."/>
            <person name="Wu W.J."/>
            <person name="Yang C.C."/>
            <person name="Thomas J."/>
            <person name="Beaudoing E."/>
            <person name="Pradervand S."/>
            <person name="Flegel V."/>
            <person name="Cook E.D."/>
            <person name="Fabbretti R."/>
            <person name="Stockinger H."/>
            <person name="Long L."/>
            <person name="Farmerie W.G."/>
            <person name="Oakey J."/>
            <person name="Boomsma J.J."/>
            <person name="Pamilo P."/>
            <person name="Yi S.V."/>
            <person name="Heinze J."/>
            <person name="Goodisman M.A."/>
            <person name="Farinelli L."/>
            <person name="Harshman K."/>
            <person name="Hulo N."/>
            <person name="Cerutti L."/>
            <person name="Xenarios I."/>
            <person name="Shoemaker D."/>
            <person name="Keller L."/>
        </authorList>
    </citation>
    <scope>NUCLEOTIDE SEQUENCE [LARGE SCALE GENOMIC DNA]</scope>
</reference>
<evidence type="ECO:0000313" key="2">
    <source>
        <dbReference type="EMBL" id="EFZ10933.1"/>
    </source>
</evidence>
<dbReference type="AlphaFoldDB" id="E9J8C0"/>
<feature type="region of interest" description="Disordered" evidence="1">
    <location>
        <begin position="290"/>
        <end position="312"/>
    </location>
</feature>
<evidence type="ECO:0000256" key="1">
    <source>
        <dbReference type="SAM" id="MobiDB-lite"/>
    </source>
</evidence>
<organism>
    <name type="scientific">Solenopsis invicta</name>
    <name type="common">Red imported fire ant</name>
    <name type="synonym">Solenopsis wagneri</name>
    <dbReference type="NCBI Taxonomy" id="13686"/>
    <lineage>
        <taxon>Eukaryota</taxon>
        <taxon>Metazoa</taxon>
        <taxon>Ecdysozoa</taxon>
        <taxon>Arthropoda</taxon>
        <taxon>Hexapoda</taxon>
        <taxon>Insecta</taxon>
        <taxon>Pterygota</taxon>
        <taxon>Neoptera</taxon>
        <taxon>Endopterygota</taxon>
        <taxon>Hymenoptera</taxon>
        <taxon>Apocrita</taxon>
        <taxon>Aculeata</taxon>
        <taxon>Formicoidea</taxon>
        <taxon>Formicidae</taxon>
        <taxon>Myrmicinae</taxon>
        <taxon>Solenopsis</taxon>
    </lineage>
</organism>
<protein>
    <submittedName>
        <fullName evidence="2">Uncharacterized protein</fullName>
    </submittedName>
</protein>
<feature type="non-terminal residue" evidence="2">
    <location>
        <position position="351"/>
    </location>
</feature>
<dbReference type="OMA" id="YEIENEG"/>
<sequence>MFAPLLQKAIDSIDLASMAKNGFQTCGLYPFTPDAVNFNVLNKQKKSEAKKTEEAEKTEEASKMDMIKYINFFEQQLPEGMIDKFKAAETAGVWNYEIENEGLFRYWLEINRKTGNIGCDKSNTPTRDSFNSVEEQRTDQISTEQGRNATNDDQETLHIDEDTPVILCLDDIQEATATDSISADKIVIIQPEDQMQPDIVNLFECQEENTTFENTTVQLMEFQSGIDNLENQENNENIQNTGTRQDIPNVPSPFKNTLFWPGNSTQNKKKRLRDKIPAVATSDEWQQYHMTKEEEKVQKQKIKEDNKKKREEKRLQKIKEIEEKKEQRKLKKMKEIEEKNILREQKSRKKM</sequence>
<gene>
    <name evidence="2" type="ORF">SINV_00631</name>
</gene>
<proteinExistence type="predicted"/>
<dbReference type="OrthoDB" id="7697906at2759"/>
<accession>E9J8C0</accession>
<name>E9J8C0_SOLIN</name>
<dbReference type="EMBL" id="GL768965">
    <property type="protein sequence ID" value="EFZ10933.1"/>
    <property type="molecule type" value="Genomic_DNA"/>
</dbReference>
<feature type="region of interest" description="Disordered" evidence="1">
    <location>
        <begin position="119"/>
        <end position="149"/>
    </location>
</feature>
<dbReference type="HOGENOM" id="CLU_790668_0_0_1"/>
<feature type="compositionally biased region" description="Polar residues" evidence="1">
    <location>
        <begin position="121"/>
        <end position="149"/>
    </location>
</feature>